<feature type="compositionally biased region" description="Polar residues" evidence="8">
    <location>
        <begin position="1"/>
        <end position="15"/>
    </location>
</feature>
<evidence type="ECO:0000256" key="7">
    <source>
        <dbReference type="PROSITE-ProRule" id="PRU00781"/>
    </source>
</evidence>
<evidence type="ECO:0000256" key="1">
    <source>
        <dbReference type="ARBA" id="ARBA00012172"/>
    </source>
</evidence>
<dbReference type="PANTHER" id="PTHR23086">
    <property type="entry name" value="PHOSPHATIDYLINOSITOL-4-PHOSPHATE 5-KINASE"/>
    <property type="match status" value="1"/>
</dbReference>
<reference evidence="10" key="1">
    <citation type="submission" date="2020-01" db="EMBL/GenBank/DDBJ databases">
        <title>Genome sequence of Kobresia littledalei, the first chromosome-level genome in the family Cyperaceae.</title>
        <authorList>
            <person name="Qu G."/>
        </authorList>
    </citation>
    <scope>NUCLEOTIDE SEQUENCE</scope>
    <source>
        <strain evidence="10">C.B.Clarke</strain>
        <tissue evidence="10">Leaf</tissue>
    </source>
</reference>
<evidence type="ECO:0000256" key="5">
    <source>
        <dbReference type="ARBA" id="ARBA00022777"/>
    </source>
</evidence>
<dbReference type="FunFam" id="3.30.800.10:FF:000003">
    <property type="entry name" value="Phosphatidylinositol 4-phosphate 5-kinase"/>
    <property type="match status" value="1"/>
</dbReference>
<dbReference type="InterPro" id="IPR023610">
    <property type="entry name" value="PInositol-4/5-P-5/4-kinase"/>
</dbReference>
<dbReference type="Gene3D" id="3.30.810.10">
    <property type="entry name" value="2-Layer Sandwich"/>
    <property type="match status" value="1"/>
</dbReference>
<keyword evidence="4 7" id="KW-0547">Nucleotide-binding</keyword>
<dbReference type="OrthoDB" id="70770at2759"/>
<comment type="caution">
    <text evidence="10">The sequence shown here is derived from an EMBL/GenBank/DDBJ whole genome shotgun (WGS) entry which is preliminary data.</text>
</comment>
<dbReference type="EC" id="2.7.1.68" evidence="1"/>
<dbReference type="InterPro" id="IPR002498">
    <property type="entry name" value="PInositol-4-P-4/5-kinase_core"/>
</dbReference>
<dbReference type="InterPro" id="IPR027483">
    <property type="entry name" value="PInositol-4-P-4/5-kinase_C_sf"/>
</dbReference>
<organism evidence="10 11">
    <name type="scientific">Carex littledalei</name>
    <dbReference type="NCBI Taxonomy" id="544730"/>
    <lineage>
        <taxon>Eukaryota</taxon>
        <taxon>Viridiplantae</taxon>
        <taxon>Streptophyta</taxon>
        <taxon>Embryophyta</taxon>
        <taxon>Tracheophyta</taxon>
        <taxon>Spermatophyta</taxon>
        <taxon>Magnoliopsida</taxon>
        <taxon>Liliopsida</taxon>
        <taxon>Poales</taxon>
        <taxon>Cyperaceae</taxon>
        <taxon>Cyperoideae</taxon>
        <taxon>Cariceae</taxon>
        <taxon>Carex</taxon>
        <taxon>Carex subgen. Euthyceras</taxon>
    </lineage>
</organism>
<dbReference type="Gene3D" id="2.20.110.10">
    <property type="entry name" value="Histone H3 K4-specific methyltransferase SET7/9 N-terminal domain"/>
    <property type="match status" value="4"/>
</dbReference>
<proteinExistence type="predicted"/>
<evidence type="ECO:0000313" key="10">
    <source>
        <dbReference type="EMBL" id="KAF3327183.1"/>
    </source>
</evidence>
<dbReference type="Pfam" id="PF01504">
    <property type="entry name" value="PIP5K"/>
    <property type="match status" value="1"/>
</dbReference>
<sequence>MSTSTTANGEGNSPNVEEEEEQTEHVERRLPNGDFYTGEWRACLPDGIGKYLWVDGCMYEGQWRRGRATGRGKFLWPSGATYEGEFCNGFMEGFGTYTSCSDDTYWGNWSQNLKHGHGKKSFPSGDYYDGEWVYGFQEGYGKYVWKNGNEYSGEWKAGAFHGRGLLVWANGNRYEGGWKDGLPNGSGTFKWADGSIYVGCWSMENGVPQQRGAYYPSVDPSSPTTRDPETFFTTGRSDFEVGVTMSDVLSVMPSSKKLWARGHSKSVISFANFTNSDDELDGDWRNSEVCPLTPMMRWPPAEIKRQGETISKGHRNYELMLNLQLGIRHAVGKQSAATTLDLKPSAFDPKEKVWTRFPPEGSKQTPPHQSIEFRWKDYCPMVFRTLRKLFKVDPGDYMLSICGNDALRELSSPGKSGSFFYLTNDDKYMIKTMKKSEVKVLLKMLPAYYNHVKAFENTLVTKFFGLHCVKLVGATQRKVRFVIMGNLFCCEYPIHRRFDLKGSSHGRTTDKPETEIDETTTLKDLDLNFIFRLQKSWFQELFRQVERDSDFLEQERIMDYSLLVGVHFLPGVIPLAKFQFFKKNISLWWSTIKLGINMPAKVEQIVRRAGIESALIGEPTGEFHDVLLYFGIIDILQDYDISKKLEHAYKSMQYDPTSISAVDPKLYSKRFRDFIFRVFTEEV</sequence>
<evidence type="ECO:0000256" key="8">
    <source>
        <dbReference type="SAM" id="MobiDB-lite"/>
    </source>
</evidence>
<accession>A0A833QQV0</accession>
<feature type="region of interest" description="Disordered" evidence="8">
    <location>
        <begin position="1"/>
        <end position="30"/>
    </location>
</feature>
<evidence type="ECO:0000256" key="3">
    <source>
        <dbReference type="ARBA" id="ARBA00022737"/>
    </source>
</evidence>
<evidence type="ECO:0000256" key="6">
    <source>
        <dbReference type="ARBA" id="ARBA00022840"/>
    </source>
</evidence>
<evidence type="ECO:0000256" key="4">
    <source>
        <dbReference type="ARBA" id="ARBA00022741"/>
    </source>
</evidence>
<evidence type="ECO:0000313" key="11">
    <source>
        <dbReference type="Proteomes" id="UP000623129"/>
    </source>
</evidence>
<evidence type="ECO:0000259" key="9">
    <source>
        <dbReference type="PROSITE" id="PS51455"/>
    </source>
</evidence>
<dbReference type="PROSITE" id="PS51455">
    <property type="entry name" value="PIPK"/>
    <property type="match status" value="1"/>
</dbReference>
<dbReference type="SUPFAM" id="SSF82185">
    <property type="entry name" value="Histone H3 K4-specific methyltransferase SET7/9 N-terminal domain"/>
    <property type="match status" value="2"/>
</dbReference>
<dbReference type="GO" id="GO:0005524">
    <property type="term" value="F:ATP binding"/>
    <property type="evidence" value="ECO:0007669"/>
    <property type="project" value="UniProtKB-UniRule"/>
</dbReference>
<dbReference type="CDD" id="cd17302">
    <property type="entry name" value="PIPKc_AtPIP5K_like"/>
    <property type="match status" value="1"/>
</dbReference>
<keyword evidence="2 7" id="KW-0808">Transferase</keyword>
<keyword evidence="3" id="KW-0677">Repeat</keyword>
<dbReference type="GO" id="GO:0005886">
    <property type="term" value="C:plasma membrane"/>
    <property type="evidence" value="ECO:0007669"/>
    <property type="project" value="TreeGrafter"/>
</dbReference>
<dbReference type="GO" id="GO:0046854">
    <property type="term" value="P:phosphatidylinositol phosphate biosynthetic process"/>
    <property type="evidence" value="ECO:0007669"/>
    <property type="project" value="TreeGrafter"/>
</dbReference>
<dbReference type="SMART" id="SM00330">
    <property type="entry name" value="PIPKc"/>
    <property type="match status" value="1"/>
</dbReference>
<dbReference type="EMBL" id="SWLB01000017">
    <property type="protein sequence ID" value="KAF3327183.1"/>
    <property type="molecule type" value="Genomic_DNA"/>
</dbReference>
<dbReference type="Proteomes" id="UP000623129">
    <property type="component" value="Unassembled WGS sequence"/>
</dbReference>
<dbReference type="PANTHER" id="PTHR23086:SF113">
    <property type="entry name" value="PHOSPHATIDYLINOSITOL 4-PHOSPHATE 5-KINASE 6"/>
    <property type="match status" value="1"/>
</dbReference>
<dbReference type="SUPFAM" id="SSF56104">
    <property type="entry name" value="SAICAR synthase-like"/>
    <property type="match status" value="1"/>
</dbReference>
<dbReference type="Pfam" id="PF02493">
    <property type="entry name" value="MORN"/>
    <property type="match status" value="7"/>
</dbReference>
<keyword evidence="5 7" id="KW-0418">Kinase</keyword>
<keyword evidence="6 7" id="KW-0067">ATP-binding</keyword>
<protein>
    <recommendedName>
        <fullName evidence="1">1-phosphatidylinositol-4-phosphate 5-kinase</fullName>
        <ecNumber evidence="1">2.7.1.68</ecNumber>
    </recommendedName>
</protein>
<feature type="domain" description="PIPK" evidence="9">
    <location>
        <begin position="315"/>
        <end position="679"/>
    </location>
</feature>
<dbReference type="GO" id="GO:0016308">
    <property type="term" value="F:1-phosphatidylinositol-4-phosphate 5-kinase activity"/>
    <property type="evidence" value="ECO:0007669"/>
    <property type="project" value="UniProtKB-EC"/>
</dbReference>
<evidence type="ECO:0000256" key="2">
    <source>
        <dbReference type="ARBA" id="ARBA00022679"/>
    </source>
</evidence>
<dbReference type="InterPro" id="IPR017163">
    <property type="entry name" value="PIno-4-P-5_kinase_pln"/>
</dbReference>
<name>A0A833QQV0_9POAL</name>
<dbReference type="PIRSF" id="PIRSF037274">
    <property type="entry name" value="PIP5K_plant_prd"/>
    <property type="match status" value="1"/>
</dbReference>
<dbReference type="Gene3D" id="3.30.800.10">
    <property type="entry name" value="Phosphatidylinositol Phosphate Kinase II Beta"/>
    <property type="match status" value="1"/>
</dbReference>
<gene>
    <name evidence="10" type="ORF">FCM35_KLT07301</name>
</gene>
<keyword evidence="11" id="KW-1185">Reference proteome</keyword>
<dbReference type="SMART" id="SM00698">
    <property type="entry name" value="MORN"/>
    <property type="match status" value="7"/>
</dbReference>
<dbReference type="AlphaFoldDB" id="A0A833QQV0"/>
<dbReference type="InterPro" id="IPR003409">
    <property type="entry name" value="MORN"/>
</dbReference>
<dbReference type="InterPro" id="IPR027484">
    <property type="entry name" value="PInositol-4-P-5-kinase_N"/>
</dbReference>